<protein>
    <submittedName>
        <fullName evidence="1">Type VI secretion system contractile sheath small subunit</fullName>
    </submittedName>
</protein>
<dbReference type="PANTHER" id="PTHR35850">
    <property type="entry name" value="CYTOPLASMIC PROTEIN-RELATED"/>
    <property type="match status" value="1"/>
</dbReference>
<accession>A0ABT2LHT9</accession>
<dbReference type="InterPro" id="IPR008312">
    <property type="entry name" value="T6SS_TssB1"/>
</dbReference>
<comment type="caution">
    <text evidence="1">The sequence shown here is derived from an EMBL/GenBank/DDBJ whole genome shotgun (WGS) entry which is preliminary data.</text>
</comment>
<keyword evidence="2" id="KW-1185">Reference proteome</keyword>
<reference evidence="1 2" key="1">
    <citation type="submission" date="2022-09" db="EMBL/GenBank/DDBJ databases">
        <title>Chelativorans salina sp. nov., a novel slightly halophilic bacterium isolated from a saline lake sediment enrichment.</title>
        <authorList>
            <person name="Gao L."/>
            <person name="Fang B.-Z."/>
            <person name="Li W.-J."/>
        </authorList>
    </citation>
    <scope>NUCLEOTIDE SEQUENCE [LARGE SCALE GENOMIC DNA]</scope>
    <source>
        <strain evidence="1 2">EGI FJ00035</strain>
    </source>
</reference>
<dbReference type="RefSeq" id="WP_260900493.1">
    <property type="nucleotide sequence ID" value="NZ_JAOCZP010000001.1"/>
</dbReference>
<dbReference type="NCBIfam" id="TIGR03358">
    <property type="entry name" value="VI_chp_5"/>
    <property type="match status" value="1"/>
</dbReference>
<sequence>MSETKAKVIERNRAPRVQIAYEVEHYGSPTTIELPFVMGVIADLAGASETREAQKSVQDRGFVETDAGRFPKFMEALGPRVKARVKNVLPQPEGEEREEELAVDLTFSNMGDFAPDRIAEQVPQLAEILKMRRQLVELLGFMDGRVDAEKRIAQLLNNEPLLGQIASQALEDQSKVEE</sequence>
<name>A0ABT2LHT9_9HYPH</name>
<dbReference type="PANTHER" id="PTHR35850:SF2">
    <property type="entry name" value="TYPE VI SECRETION SYSTEM CONTRACTILE SHEATH SMALL SUBUNIT"/>
    <property type="match status" value="1"/>
</dbReference>
<dbReference type="PIRSF" id="PIRSF028301">
    <property type="entry name" value="UCP028301"/>
    <property type="match status" value="1"/>
</dbReference>
<organism evidence="1 2">
    <name type="scientific">Chelativorans salis</name>
    <dbReference type="NCBI Taxonomy" id="2978478"/>
    <lineage>
        <taxon>Bacteria</taxon>
        <taxon>Pseudomonadati</taxon>
        <taxon>Pseudomonadota</taxon>
        <taxon>Alphaproteobacteria</taxon>
        <taxon>Hyphomicrobiales</taxon>
        <taxon>Phyllobacteriaceae</taxon>
        <taxon>Chelativorans</taxon>
    </lineage>
</organism>
<evidence type="ECO:0000313" key="2">
    <source>
        <dbReference type="Proteomes" id="UP001320831"/>
    </source>
</evidence>
<dbReference type="Pfam" id="PF05591">
    <property type="entry name" value="T6SS_VipA"/>
    <property type="match status" value="1"/>
</dbReference>
<dbReference type="Proteomes" id="UP001320831">
    <property type="component" value="Unassembled WGS sequence"/>
</dbReference>
<evidence type="ECO:0000313" key="1">
    <source>
        <dbReference type="EMBL" id="MCT7374135.1"/>
    </source>
</evidence>
<dbReference type="EMBL" id="JAOCZP010000001">
    <property type="protein sequence ID" value="MCT7374135.1"/>
    <property type="molecule type" value="Genomic_DNA"/>
</dbReference>
<gene>
    <name evidence="1" type="primary">tssB</name>
    <name evidence="1" type="ORF">N5A92_03705</name>
</gene>
<proteinExistence type="predicted"/>